<comment type="caution">
    <text evidence="3">The sequence shown here is derived from an EMBL/GenBank/DDBJ whole genome shotgun (WGS) entry which is preliminary data.</text>
</comment>
<feature type="chain" id="PRO_5034673217" evidence="2">
    <location>
        <begin position="20"/>
        <end position="255"/>
    </location>
</feature>
<protein>
    <submittedName>
        <fullName evidence="3">Uncharacterized protein</fullName>
    </submittedName>
</protein>
<feature type="compositionally biased region" description="Polar residues" evidence="1">
    <location>
        <begin position="192"/>
        <end position="201"/>
    </location>
</feature>
<keyword evidence="4" id="KW-1185">Reference proteome</keyword>
<dbReference type="OrthoDB" id="3003320at2759"/>
<sequence>MPSLTHLLVFAVLSSVVVATPFRHSGPEFVARASSHPTTDLLCLAFNLNTNTTEDGSPLTRASATSQTLLECHYSDGEVCSYLRGNGSIQTGSSMCPKSIDPSKSTESAGFDCNQHHLQNSPLIGSSVTPTAGNLACVYADATLCTYSQHTGTLSTGASLCPITATGSPECPVSSSGPTPNTGSTKVAAAIRSSSDTSSALSPRAHRPPRDQRPPRPRRTRARRGVAQALARRCGQAARLEISRAPSGDRVDGAE</sequence>
<evidence type="ECO:0000256" key="1">
    <source>
        <dbReference type="SAM" id="MobiDB-lite"/>
    </source>
</evidence>
<dbReference type="Proteomes" id="UP000620124">
    <property type="component" value="Unassembled WGS sequence"/>
</dbReference>
<keyword evidence="2" id="KW-0732">Signal</keyword>
<evidence type="ECO:0000313" key="3">
    <source>
        <dbReference type="EMBL" id="KAF7368587.1"/>
    </source>
</evidence>
<reference evidence="3" key="1">
    <citation type="submission" date="2020-05" db="EMBL/GenBank/DDBJ databases">
        <title>Mycena genomes resolve the evolution of fungal bioluminescence.</title>
        <authorList>
            <person name="Tsai I.J."/>
        </authorList>
    </citation>
    <scope>NUCLEOTIDE SEQUENCE</scope>
    <source>
        <strain evidence="3">CCC161011</strain>
    </source>
</reference>
<feature type="region of interest" description="Disordered" evidence="1">
    <location>
        <begin position="169"/>
        <end position="255"/>
    </location>
</feature>
<feature type="compositionally biased region" description="Low complexity" evidence="1">
    <location>
        <begin position="174"/>
        <end position="185"/>
    </location>
</feature>
<dbReference type="AlphaFoldDB" id="A0A8H6Z0V3"/>
<proteinExistence type="predicted"/>
<feature type="signal peptide" evidence="2">
    <location>
        <begin position="1"/>
        <end position="19"/>
    </location>
</feature>
<feature type="compositionally biased region" description="Basic residues" evidence="1">
    <location>
        <begin position="215"/>
        <end position="224"/>
    </location>
</feature>
<evidence type="ECO:0000313" key="4">
    <source>
        <dbReference type="Proteomes" id="UP000620124"/>
    </source>
</evidence>
<organism evidence="3 4">
    <name type="scientific">Mycena venus</name>
    <dbReference type="NCBI Taxonomy" id="2733690"/>
    <lineage>
        <taxon>Eukaryota</taxon>
        <taxon>Fungi</taxon>
        <taxon>Dikarya</taxon>
        <taxon>Basidiomycota</taxon>
        <taxon>Agaricomycotina</taxon>
        <taxon>Agaricomycetes</taxon>
        <taxon>Agaricomycetidae</taxon>
        <taxon>Agaricales</taxon>
        <taxon>Marasmiineae</taxon>
        <taxon>Mycenaceae</taxon>
        <taxon>Mycena</taxon>
    </lineage>
</organism>
<evidence type="ECO:0000256" key="2">
    <source>
        <dbReference type="SAM" id="SignalP"/>
    </source>
</evidence>
<accession>A0A8H6Z0V3</accession>
<dbReference type="EMBL" id="JACAZI010000002">
    <property type="protein sequence ID" value="KAF7368587.1"/>
    <property type="molecule type" value="Genomic_DNA"/>
</dbReference>
<gene>
    <name evidence="3" type="ORF">MVEN_00182400</name>
</gene>
<name>A0A8H6Z0V3_9AGAR</name>